<keyword evidence="15" id="KW-1185">Reference proteome</keyword>
<keyword evidence="6 13" id="KW-0963">Cytoplasm</keyword>
<dbReference type="InterPro" id="IPR006379">
    <property type="entry name" value="HAD-SF_hydro_IIB"/>
</dbReference>
<keyword evidence="7 12" id="KW-0479">Metal-binding</keyword>
<dbReference type="GO" id="GO:0006013">
    <property type="term" value="P:mannose metabolic process"/>
    <property type="evidence" value="ECO:0007669"/>
    <property type="project" value="TreeGrafter"/>
</dbReference>
<dbReference type="GO" id="GO:0046872">
    <property type="term" value="F:metal ion binding"/>
    <property type="evidence" value="ECO:0007669"/>
    <property type="project" value="UniProtKB-KW"/>
</dbReference>
<dbReference type="PANTHER" id="PTHR10466:SF0">
    <property type="entry name" value="PHOSPHOMANNOMUTASE"/>
    <property type="match status" value="1"/>
</dbReference>
<evidence type="ECO:0000256" key="2">
    <source>
        <dbReference type="ARBA" id="ARBA00004699"/>
    </source>
</evidence>
<dbReference type="VEuPathDB" id="MicrosporidiaDB:M153_2449000812"/>
<dbReference type="Proteomes" id="UP000051530">
    <property type="component" value="Unassembled WGS sequence"/>
</dbReference>
<dbReference type="GO" id="GO:0005829">
    <property type="term" value="C:cytosol"/>
    <property type="evidence" value="ECO:0007669"/>
    <property type="project" value="TreeGrafter"/>
</dbReference>
<evidence type="ECO:0000256" key="3">
    <source>
        <dbReference type="ARBA" id="ARBA00009736"/>
    </source>
</evidence>
<evidence type="ECO:0000313" key="14">
    <source>
        <dbReference type="EMBL" id="KRH92850.1"/>
    </source>
</evidence>
<gene>
    <name evidence="14" type="ORF">M153_2449000812</name>
</gene>
<feature type="binding site" evidence="11">
    <location>
        <position position="132"/>
    </location>
    <ligand>
        <name>alpha-D-mannose 1-phosphate</name>
        <dbReference type="ChEBI" id="CHEBI:58409"/>
    </ligand>
</feature>
<keyword evidence="9 13" id="KW-0413">Isomerase</keyword>
<evidence type="ECO:0000256" key="10">
    <source>
        <dbReference type="PIRSR" id="PIRSR605002-1"/>
    </source>
</evidence>
<dbReference type="InterPro" id="IPR023214">
    <property type="entry name" value="HAD_sf"/>
</dbReference>
<dbReference type="NCBIfam" id="TIGR01484">
    <property type="entry name" value="HAD-SF-IIB"/>
    <property type="match status" value="1"/>
</dbReference>
<proteinExistence type="inferred from homology"/>
<name>A0A0R0LTU9_9MICR</name>
<comment type="pathway">
    <text evidence="2 13">Nucleotide-sugar biosynthesis; GDP-alpha-D-mannose biosynthesis; alpha-D-mannose 1-phosphate from D-fructose 6-phosphate: step 2/2.</text>
</comment>
<evidence type="ECO:0000256" key="11">
    <source>
        <dbReference type="PIRSR" id="PIRSR605002-2"/>
    </source>
</evidence>
<reference evidence="14 15" key="1">
    <citation type="submission" date="2015-07" db="EMBL/GenBank/DDBJ databases">
        <title>The genome of Pseudoloma neurophilia, a relevant intracellular parasite of the zebrafish.</title>
        <authorList>
            <person name="Ndikumana S."/>
            <person name="Pelin A."/>
            <person name="Sanders J."/>
            <person name="Corradi N."/>
        </authorList>
    </citation>
    <scope>NUCLEOTIDE SEQUENCE [LARGE SCALE GENOMIC DNA]</scope>
    <source>
        <strain evidence="14 15">MK1</strain>
    </source>
</reference>
<evidence type="ECO:0000256" key="8">
    <source>
        <dbReference type="ARBA" id="ARBA00022842"/>
    </source>
</evidence>
<dbReference type="AlphaFoldDB" id="A0A0R0LTU9"/>
<feature type="binding site" evidence="11">
    <location>
        <position position="19"/>
    </location>
    <ligand>
        <name>alpha-D-mannose 1-phosphate</name>
        <dbReference type="ChEBI" id="CHEBI:58409"/>
    </ligand>
</feature>
<feature type="binding site" evidence="12">
    <location>
        <position position="12"/>
    </location>
    <ligand>
        <name>Mg(2+)</name>
        <dbReference type="ChEBI" id="CHEBI:18420"/>
        <label>1</label>
    </ligand>
</feature>
<evidence type="ECO:0000256" key="12">
    <source>
        <dbReference type="PIRSR" id="PIRSR605002-3"/>
    </source>
</evidence>
<dbReference type="InterPro" id="IPR043169">
    <property type="entry name" value="PMM_cap"/>
</dbReference>
<dbReference type="SUPFAM" id="SSF56784">
    <property type="entry name" value="HAD-like"/>
    <property type="match status" value="1"/>
</dbReference>
<dbReference type="Gene3D" id="3.30.1240.20">
    <property type="match status" value="1"/>
</dbReference>
<keyword evidence="8 12" id="KW-0460">Magnesium</keyword>
<dbReference type="InterPro" id="IPR036412">
    <property type="entry name" value="HAD-like_sf"/>
</dbReference>
<evidence type="ECO:0000256" key="4">
    <source>
        <dbReference type="ARBA" id="ARBA00011738"/>
    </source>
</evidence>
<evidence type="ECO:0000313" key="15">
    <source>
        <dbReference type="Proteomes" id="UP000051530"/>
    </source>
</evidence>
<evidence type="ECO:0000256" key="7">
    <source>
        <dbReference type="ARBA" id="ARBA00022723"/>
    </source>
</evidence>
<comment type="caution">
    <text evidence="14">The sequence shown here is derived from an EMBL/GenBank/DDBJ whole genome shotgun (WGS) entry which is preliminary data.</text>
</comment>
<dbReference type="CDD" id="cd02585">
    <property type="entry name" value="HAD_PMM"/>
    <property type="match status" value="1"/>
</dbReference>
<comment type="similarity">
    <text evidence="3 13">Belongs to the eukaryotic PMM family.</text>
</comment>
<evidence type="ECO:0000256" key="9">
    <source>
        <dbReference type="ARBA" id="ARBA00023235"/>
    </source>
</evidence>
<dbReference type="UniPathway" id="UPA00126">
    <property type="reaction ID" value="UER00424"/>
</dbReference>
<comment type="catalytic activity">
    <reaction evidence="13">
        <text>alpha-D-mannose 1-phosphate = D-mannose 6-phosphate</text>
        <dbReference type="Rhea" id="RHEA:11140"/>
        <dbReference type="ChEBI" id="CHEBI:58409"/>
        <dbReference type="ChEBI" id="CHEBI:58735"/>
        <dbReference type="EC" id="5.4.2.8"/>
    </reaction>
</comment>
<dbReference type="PANTHER" id="PTHR10466">
    <property type="entry name" value="PHOSPHOMANNOMUTASE"/>
    <property type="match status" value="1"/>
</dbReference>
<evidence type="ECO:0000256" key="1">
    <source>
        <dbReference type="ARBA" id="ARBA00004496"/>
    </source>
</evidence>
<dbReference type="Gene3D" id="3.40.50.1000">
    <property type="entry name" value="HAD superfamily/HAD-like"/>
    <property type="match status" value="2"/>
</dbReference>
<dbReference type="OrthoDB" id="10264771at2759"/>
<feature type="binding site" evidence="11">
    <location>
        <position position="139"/>
    </location>
    <ligand>
        <name>alpha-D-mannose 1-phosphate</name>
        <dbReference type="ChEBI" id="CHEBI:58409"/>
    </ligand>
</feature>
<evidence type="ECO:0000256" key="13">
    <source>
        <dbReference type="RuleBase" id="RU361118"/>
    </source>
</evidence>
<dbReference type="EC" id="5.4.2.8" evidence="5 13"/>
<comment type="function">
    <text evidence="13">Involved in the synthesis of the GDP-mannose and dolichol-phosphate-mannose required for a number of critical mannosyl transfer reactions.</text>
</comment>
<dbReference type="Pfam" id="PF03332">
    <property type="entry name" value="PMM"/>
    <property type="match status" value="2"/>
</dbReference>
<protein>
    <recommendedName>
        <fullName evidence="5 13">Phosphomannomutase</fullName>
        <ecNumber evidence="5 13">5.4.2.8</ecNumber>
    </recommendedName>
</protein>
<dbReference type="InterPro" id="IPR005002">
    <property type="entry name" value="PMM"/>
</dbReference>
<feature type="binding site" evidence="11">
    <location>
        <position position="175"/>
    </location>
    <ligand>
        <name>alpha-D-mannose 1-phosphate</name>
        <dbReference type="ChEBI" id="CHEBI:58409"/>
    </ligand>
</feature>
<comment type="subunit">
    <text evidence="4 13">Homodimer.</text>
</comment>
<accession>A0A0R0LTU9</accession>
<feature type="active site" description="Nucleophile" evidence="10">
    <location>
        <position position="10"/>
    </location>
</feature>
<evidence type="ECO:0000256" key="5">
    <source>
        <dbReference type="ARBA" id="ARBA00012730"/>
    </source>
</evidence>
<comment type="subcellular location">
    <subcellularLocation>
        <location evidence="1 13">Cytoplasm</location>
    </subcellularLocation>
</comment>
<feature type="active site" description="Proton donor/acceptor" evidence="10">
    <location>
        <position position="12"/>
    </location>
</feature>
<dbReference type="EMBL" id="LGUB01000637">
    <property type="protein sequence ID" value="KRH92850.1"/>
    <property type="molecule type" value="Genomic_DNA"/>
</dbReference>
<sequence length="372" mass="42780">MVKNILFLFDVDGTLTPARQKISHEMLKFLKLLRQHVKIAFVGGSDLVKQKEQVSNDILDFFDYSFPENGLSFYSGNKLIKSTSIIDYLGESNIQNVINDTLSFLSKIKLPFKRGTFIELRTSMLNVSPPGRTCSMEERKKFYEYDKIHKIRKSYCQFMKNKHKNMTFSIGGQISVDVFPNGWDKTYCLRHLIPSRLRDYNSLKEAVSSYNEVTPLNDVTPLKEAVSSYNEVTPLKDVVSSYNEIIDRSCNKDCKITNSLRNHVNCQEMCMAGNQTIQSDKIEQGEQNTQQGDKIEQNTEQNIEQDDQNIEQNSEESQEDLVSEIFFFGDMIEEGQNDYELMQHPLVTGVPVKSPEDTMLKCKEILKSKGLF</sequence>
<dbReference type="GO" id="GO:0009298">
    <property type="term" value="P:GDP-mannose biosynthetic process"/>
    <property type="evidence" value="ECO:0007669"/>
    <property type="project" value="UniProtKB-UniPathway"/>
</dbReference>
<evidence type="ECO:0000256" key="6">
    <source>
        <dbReference type="ARBA" id="ARBA00022490"/>
    </source>
</evidence>
<dbReference type="GO" id="GO:0006487">
    <property type="term" value="P:protein N-linked glycosylation"/>
    <property type="evidence" value="ECO:0007669"/>
    <property type="project" value="TreeGrafter"/>
</dbReference>
<feature type="binding site" evidence="11">
    <location>
        <position position="177"/>
    </location>
    <ligand>
        <name>alpha-D-mannose 1-phosphate</name>
        <dbReference type="ChEBI" id="CHEBI:58409"/>
    </ligand>
</feature>
<feature type="binding site" evidence="12">
    <location>
        <position position="10"/>
    </location>
    <ligand>
        <name>Mg(2+)</name>
        <dbReference type="ChEBI" id="CHEBI:18420"/>
        <label>1</label>
    </ligand>
</feature>
<dbReference type="GO" id="GO:0004615">
    <property type="term" value="F:phosphomannomutase activity"/>
    <property type="evidence" value="ECO:0007669"/>
    <property type="project" value="UniProtKB-EC"/>
</dbReference>
<dbReference type="FunFam" id="3.30.1240.20:FF:000001">
    <property type="entry name" value="Phosphomannomutase"/>
    <property type="match status" value="1"/>
</dbReference>
<feature type="binding site" evidence="11">
    <location>
        <position position="121"/>
    </location>
    <ligand>
        <name>alpha-D-mannose 1-phosphate</name>
        <dbReference type="ChEBI" id="CHEBI:58409"/>
    </ligand>
</feature>
<organism evidence="14 15">
    <name type="scientific">Pseudoloma neurophilia</name>
    <dbReference type="NCBI Taxonomy" id="146866"/>
    <lineage>
        <taxon>Eukaryota</taxon>
        <taxon>Fungi</taxon>
        <taxon>Fungi incertae sedis</taxon>
        <taxon>Microsporidia</taxon>
        <taxon>Pseudoloma</taxon>
    </lineage>
</organism>
<comment type="cofactor">
    <cofactor evidence="12">
        <name>Mg(2+)</name>
        <dbReference type="ChEBI" id="CHEBI:18420"/>
    </cofactor>
</comment>